<proteinExistence type="predicted"/>
<name>A0A2N1MJJ0_9GLOM</name>
<reference evidence="1 2" key="2">
    <citation type="submission" date="2017-10" db="EMBL/GenBank/DDBJ databases">
        <title>Extensive intraspecific genome diversity in a model arbuscular mycorrhizal fungus.</title>
        <authorList>
            <person name="Chen E.C.H."/>
            <person name="Morin E."/>
            <person name="Baudet D."/>
            <person name="Noel J."/>
            <person name="Ndikumana S."/>
            <person name="Charron P."/>
            <person name="St-Onge C."/>
            <person name="Giorgi J."/>
            <person name="Grigoriev I.V."/>
            <person name="Roux C."/>
            <person name="Martin F.M."/>
            <person name="Corradi N."/>
        </authorList>
    </citation>
    <scope>NUCLEOTIDE SEQUENCE [LARGE SCALE GENOMIC DNA]</scope>
    <source>
        <strain evidence="1 2">C2</strain>
    </source>
</reference>
<dbReference type="EMBL" id="LLXL01002103">
    <property type="protein sequence ID" value="PKK61808.1"/>
    <property type="molecule type" value="Genomic_DNA"/>
</dbReference>
<comment type="caution">
    <text evidence="1">The sequence shown here is derived from an EMBL/GenBank/DDBJ whole genome shotgun (WGS) entry which is preliminary data.</text>
</comment>
<organism evidence="1 2">
    <name type="scientific">Rhizophagus irregularis</name>
    <dbReference type="NCBI Taxonomy" id="588596"/>
    <lineage>
        <taxon>Eukaryota</taxon>
        <taxon>Fungi</taxon>
        <taxon>Fungi incertae sedis</taxon>
        <taxon>Mucoromycota</taxon>
        <taxon>Glomeromycotina</taxon>
        <taxon>Glomeromycetes</taxon>
        <taxon>Glomerales</taxon>
        <taxon>Glomeraceae</taxon>
        <taxon>Rhizophagus</taxon>
    </lineage>
</organism>
<gene>
    <name evidence="1" type="ORF">RhiirC2_791258</name>
</gene>
<evidence type="ECO:0000313" key="2">
    <source>
        <dbReference type="Proteomes" id="UP000233469"/>
    </source>
</evidence>
<dbReference type="VEuPathDB" id="FungiDB:FUN_025229"/>
<dbReference type="AlphaFoldDB" id="A0A2N1MJJ0"/>
<reference evidence="1 2" key="1">
    <citation type="submission" date="2016-04" db="EMBL/GenBank/DDBJ databases">
        <title>Genome analyses suggest a sexual origin of heterokaryosis in a supposedly ancient asexual fungus.</title>
        <authorList>
            <person name="Ropars J."/>
            <person name="Sedzielewska K."/>
            <person name="Noel J."/>
            <person name="Charron P."/>
            <person name="Farinelli L."/>
            <person name="Marton T."/>
            <person name="Kruger M."/>
            <person name="Pelin A."/>
            <person name="Brachmann A."/>
            <person name="Corradi N."/>
        </authorList>
    </citation>
    <scope>NUCLEOTIDE SEQUENCE [LARGE SCALE GENOMIC DNA]</scope>
    <source>
        <strain evidence="1 2">C2</strain>
    </source>
</reference>
<evidence type="ECO:0000313" key="1">
    <source>
        <dbReference type="EMBL" id="PKK61808.1"/>
    </source>
</evidence>
<dbReference type="VEuPathDB" id="FungiDB:RhiirFUN_010796"/>
<protein>
    <submittedName>
        <fullName evidence="1">Uncharacterized protein</fullName>
    </submittedName>
</protein>
<dbReference type="Proteomes" id="UP000233469">
    <property type="component" value="Unassembled WGS sequence"/>
</dbReference>
<dbReference type="VEuPathDB" id="FungiDB:RhiirA1_471900"/>
<sequence length="277" mass="32343">MHWKEEKLLIPPLYELPILRRNLSFISYRIWDIISERSLLAVVNEKISLLQILLKANWHNLTLCQLLKLCWEHEEMKAWRNDVLMKFLHHPNLALSKYRPGALYNAFIKTDVLELEHILALAQTIYPQISNISKYTEEINKSLKDDRKHEEGRDTVDKIAQEIVNNDFPPEKIKPISYDLDSSAPNPVAGGSRLTLLRKKLRNYGADHFKIEATKIPHITTESNKIQAQWLVLDEDEGVDWPEHFLLEPVQERLKKCNFSLSPSKEDLVDVMIMLSM</sequence>
<accession>A0A2N1MJJ0</accession>